<reference evidence="1 2" key="2">
    <citation type="submission" date="2018-11" db="EMBL/GenBank/DDBJ databases">
        <authorList>
            <consortium name="Pathogen Informatics"/>
        </authorList>
    </citation>
    <scope>NUCLEOTIDE SEQUENCE [LARGE SCALE GENOMIC DNA]</scope>
</reference>
<evidence type="ECO:0000313" key="1">
    <source>
        <dbReference type="EMBL" id="VDP00967.1"/>
    </source>
</evidence>
<protein>
    <submittedName>
        <fullName evidence="1 3">Uncharacterized protein</fullName>
    </submittedName>
</protein>
<dbReference type="EMBL" id="UZAM01007716">
    <property type="protein sequence ID" value="VDP00967.1"/>
    <property type="molecule type" value="Genomic_DNA"/>
</dbReference>
<dbReference type="Proteomes" id="UP000270296">
    <property type="component" value="Unassembled WGS sequence"/>
</dbReference>
<name>A0A183IID7_9BILA</name>
<proteinExistence type="predicted"/>
<evidence type="ECO:0000313" key="2">
    <source>
        <dbReference type="Proteomes" id="UP000270296"/>
    </source>
</evidence>
<dbReference type="WBParaSite" id="SBAD_0000354101-mRNA-1">
    <property type="protein sequence ID" value="SBAD_0000354101-mRNA-1"/>
    <property type="gene ID" value="SBAD_0000354101"/>
</dbReference>
<reference evidence="3" key="1">
    <citation type="submission" date="2016-06" db="UniProtKB">
        <authorList>
            <consortium name="WormBaseParasite"/>
        </authorList>
    </citation>
    <scope>IDENTIFICATION</scope>
</reference>
<accession>A0A183IID7</accession>
<organism evidence="3">
    <name type="scientific">Soboliphyme baturini</name>
    <dbReference type="NCBI Taxonomy" id="241478"/>
    <lineage>
        <taxon>Eukaryota</taxon>
        <taxon>Metazoa</taxon>
        <taxon>Ecdysozoa</taxon>
        <taxon>Nematoda</taxon>
        <taxon>Enoplea</taxon>
        <taxon>Dorylaimia</taxon>
        <taxon>Dioctophymatida</taxon>
        <taxon>Dioctophymatoidea</taxon>
        <taxon>Soboliphymatidae</taxon>
        <taxon>Soboliphyme</taxon>
    </lineage>
</organism>
<sequence length="94" mass="10952">MRSNQFRSIVIIGKPKPTLSDKSDNMILSKEANTMRMRRVFLGVRCCDDQHRSSMPCEVWKKEHEGRRCVAQNSFGTAELRRCGNFVSRLSMHY</sequence>
<gene>
    <name evidence="1" type="ORF">SBAD_LOCUS3382</name>
</gene>
<dbReference type="AlphaFoldDB" id="A0A183IID7"/>
<keyword evidence="2" id="KW-1185">Reference proteome</keyword>
<evidence type="ECO:0000313" key="3">
    <source>
        <dbReference type="WBParaSite" id="SBAD_0000354101-mRNA-1"/>
    </source>
</evidence>